<dbReference type="RefSeq" id="WP_306867255.1">
    <property type="nucleotide sequence ID" value="NZ_JAUSRB010000002.1"/>
</dbReference>
<evidence type="ECO:0000313" key="2">
    <source>
        <dbReference type="Proteomes" id="UP001230426"/>
    </source>
</evidence>
<accession>A0ABT9RDL0</accession>
<sequence length="109" mass="12420">MYPKSFRTSRQFLELSLPESIERITAYLDVDDAVKPFGYAFEIDYGPDLVAGKNPLADLWSQHHYDPKAQIWSTSHQEIRMQGVYTKTNKSTYIGGGVWINDPTTDDAC</sequence>
<keyword evidence="2" id="KW-1185">Reference proteome</keyword>
<name>A0ABT9RDL0_9ACTN</name>
<organism evidence="1 2">
    <name type="scientific">Streptosporangium brasiliense</name>
    <dbReference type="NCBI Taxonomy" id="47480"/>
    <lineage>
        <taxon>Bacteria</taxon>
        <taxon>Bacillati</taxon>
        <taxon>Actinomycetota</taxon>
        <taxon>Actinomycetes</taxon>
        <taxon>Streptosporangiales</taxon>
        <taxon>Streptosporangiaceae</taxon>
        <taxon>Streptosporangium</taxon>
    </lineage>
</organism>
<evidence type="ECO:0000313" key="1">
    <source>
        <dbReference type="EMBL" id="MDP9866485.1"/>
    </source>
</evidence>
<gene>
    <name evidence="1" type="ORF">J2S55_005751</name>
</gene>
<comment type="caution">
    <text evidence="1">The sequence shown here is derived from an EMBL/GenBank/DDBJ whole genome shotgun (WGS) entry which is preliminary data.</text>
</comment>
<protein>
    <submittedName>
        <fullName evidence="1">Uncharacterized protein</fullName>
    </submittedName>
</protein>
<dbReference type="Proteomes" id="UP001230426">
    <property type="component" value="Unassembled WGS sequence"/>
</dbReference>
<dbReference type="EMBL" id="JAUSRB010000002">
    <property type="protein sequence ID" value="MDP9866485.1"/>
    <property type="molecule type" value="Genomic_DNA"/>
</dbReference>
<proteinExistence type="predicted"/>
<reference evidence="1 2" key="1">
    <citation type="submission" date="2023-07" db="EMBL/GenBank/DDBJ databases">
        <title>Sequencing the genomes of 1000 actinobacteria strains.</title>
        <authorList>
            <person name="Klenk H.-P."/>
        </authorList>
    </citation>
    <scope>NUCLEOTIDE SEQUENCE [LARGE SCALE GENOMIC DNA]</scope>
    <source>
        <strain evidence="1 2">DSM 44109</strain>
    </source>
</reference>